<dbReference type="AlphaFoldDB" id="A0A1R3W0R0"/>
<dbReference type="CDD" id="cd02009">
    <property type="entry name" value="TPP_SHCHC_synthase"/>
    <property type="match status" value="1"/>
</dbReference>
<dbReference type="NCBIfam" id="TIGR00173">
    <property type="entry name" value="menD"/>
    <property type="match status" value="1"/>
</dbReference>
<dbReference type="Pfam" id="PF16582">
    <property type="entry name" value="TPP_enzyme_M_2"/>
    <property type="match status" value="1"/>
</dbReference>
<dbReference type="EMBL" id="FTPK01000002">
    <property type="protein sequence ID" value="SIT70923.1"/>
    <property type="molecule type" value="Genomic_DNA"/>
</dbReference>
<dbReference type="EC" id="2.2.1.9" evidence="7"/>
<dbReference type="GO" id="GO:0030145">
    <property type="term" value="F:manganese ion binding"/>
    <property type="evidence" value="ECO:0007669"/>
    <property type="project" value="UniProtKB-UniRule"/>
</dbReference>
<comment type="catalytic activity">
    <reaction evidence="7">
        <text>isochorismate + 2-oxoglutarate + H(+) = 5-enolpyruvoyl-6-hydroxy-2-succinyl-cyclohex-3-ene-1-carboxylate + CO2</text>
        <dbReference type="Rhea" id="RHEA:25593"/>
        <dbReference type="ChEBI" id="CHEBI:15378"/>
        <dbReference type="ChEBI" id="CHEBI:16526"/>
        <dbReference type="ChEBI" id="CHEBI:16810"/>
        <dbReference type="ChEBI" id="CHEBI:29780"/>
        <dbReference type="ChEBI" id="CHEBI:58818"/>
        <dbReference type="EC" id="2.2.1.9"/>
    </reaction>
</comment>
<evidence type="ECO:0000259" key="8">
    <source>
        <dbReference type="Pfam" id="PF02775"/>
    </source>
</evidence>
<dbReference type="UniPathway" id="UPA01057">
    <property type="reaction ID" value="UER00164"/>
</dbReference>
<organism evidence="11 12">
    <name type="scientific">Ectothiorhodosinus mongolicus</name>
    <dbReference type="NCBI Taxonomy" id="233100"/>
    <lineage>
        <taxon>Bacteria</taxon>
        <taxon>Pseudomonadati</taxon>
        <taxon>Pseudomonadota</taxon>
        <taxon>Gammaproteobacteria</taxon>
        <taxon>Chromatiales</taxon>
        <taxon>Ectothiorhodospiraceae</taxon>
        <taxon>Ectothiorhodosinus</taxon>
    </lineage>
</organism>
<comment type="function">
    <text evidence="7">Catalyzes the thiamine diphosphate-dependent decarboxylation of 2-oxoglutarate and the subsequent addition of the resulting succinic semialdehyde-thiamine pyrophosphate anion to isochorismate to yield 2-succinyl-5-enolpyruvyl-6-hydroxy-3-cyclohexene-1-carboxylate (SEPHCHC).</text>
</comment>
<keyword evidence="3 7" id="KW-0479">Metal-binding</keyword>
<dbReference type="CDD" id="cd07037">
    <property type="entry name" value="TPP_PYR_MenD"/>
    <property type="match status" value="1"/>
</dbReference>
<evidence type="ECO:0000256" key="5">
    <source>
        <dbReference type="ARBA" id="ARBA00023052"/>
    </source>
</evidence>
<evidence type="ECO:0000256" key="3">
    <source>
        <dbReference type="ARBA" id="ARBA00022723"/>
    </source>
</evidence>
<dbReference type="PANTHER" id="PTHR42916:SF1">
    <property type="entry name" value="PROTEIN PHYLLO, CHLOROPLASTIC"/>
    <property type="match status" value="1"/>
</dbReference>
<dbReference type="InterPro" id="IPR012001">
    <property type="entry name" value="Thiamin_PyroP_enz_TPP-bd_dom"/>
</dbReference>
<evidence type="ECO:0000256" key="7">
    <source>
        <dbReference type="HAMAP-Rule" id="MF_01659"/>
    </source>
</evidence>
<dbReference type="Pfam" id="PF02776">
    <property type="entry name" value="TPP_enzyme_N"/>
    <property type="match status" value="1"/>
</dbReference>
<dbReference type="Proteomes" id="UP000223759">
    <property type="component" value="Unassembled WGS sequence"/>
</dbReference>
<comment type="similarity">
    <text evidence="7">Belongs to the TPP enzyme family. MenD subfamily.</text>
</comment>
<comment type="subunit">
    <text evidence="7">Homodimer.</text>
</comment>
<dbReference type="InterPro" id="IPR032264">
    <property type="entry name" value="MenD_middle"/>
</dbReference>
<dbReference type="UniPathway" id="UPA00079"/>
<evidence type="ECO:0000256" key="4">
    <source>
        <dbReference type="ARBA" id="ARBA00022842"/>
    </source>
</evidence>
<proteinExistence type="inferred from homology"/>
<accession>A0A1R3W0R0</accession>
<gene>
    <name evidence="7" type="primary">menD</name>
    <name evidence="11" type="ORF">SAMN05216526_1432</name>
</gene>
<dbReference type="STRING" id="233100.SAMN05216526_1432"/>
<dbReference type="SUPFAM" id="SSF52518">
    <property type="entry name" value="Thiamin diphosphate-binding fold (THDP-binding)"/>
    <property type="match status" value="2"/>
</dbReference>
<reference evidence="11 12" key="1">
    <citation type="submission" date="2017-01" db="EMBL/GenBank/DDBJ databases">
        <authorList>
            <person name="Mah S.A."/>
            <person name="Swanson W.J."/>
            <person name="Moy G.W."/>
            <person name="Vacquier V.D."/>
        </authorList>
    </citation>
    <scope>NUCLEOTIDE SEQUENCE [LARGE SCALE GENOMIC DNA]</scope>
    <source>
        <strain evidence="11 12">M9</strain>
    </source>
</reference>
<feature type="domain" description="Menaquinone biosynthesis protein MenD middle" evidence="10">
    <location>
        <begin position="211"/>
        <end position="382"/>
    </location>
</feature>
<dbReference type="InterPro" id="IPR029061">
    <property type="entry name" value="THDP-binding"/>
</dbReference>
<dbReference type="GO" id="GO:0009234">
    <property type="term" value="P:menaquinone biosynthetic process"/>
    <property type="evidence" value="ECO:0007669"/>
    <property type="project" value="UniProtKB-UniRule"/>
</dbReference>
<keyword evidence="5 7" id="KW-0786">Thiamine pyrophosphate</keyword>
<evidence type="ECO:0000259" key="9">
    <source>
        <dbReference type="Pfam" id="PF02776"/>
    </source>
</evidence>
<dbReference type="Gene3D" id="3.40.50.1220">
    <property type="entry name" value="TPP-binding domain"/>
    <property type="match status" value="1"/>
</dbReference>
<keyword evidence="6 7" id="KW-0464">Manganese</keyword>
<evidence type="ECO:0000256" key="1">
    <source>
        <dbReference type="ARBA" id="ARBA00022428"/>
    </source>
</evidence>
<sequence length="562" mass="61371">MNQAISEANLRRSCALLQALYDHGVRELCVAPGSRSAPLVLAAVQWAEHYADISLHTHFDERGLGFFALGLIKASQRPVAVITTSGSAVANIHPAIVEARHSHLPLLAVTADRPSDLVGCGANQTIEQLDIFHPQVRQTLVLDELEATHAQDTLHKYLIACLSPASRGPGHINVPFREPLYAIRKPAWDLQRRQIPSGSLTAIDWAEMPTLDKRSLLVTGQLNQQEASAILGLAQRTGLSILGDVGSGLRLYAHPQVLNYASLATSHRECRQHLDHYEQVIQLGGRLVSKQLNQWLAEFPGDYWLIDSHGDSLDPSRRAQQRQADITAFCQGLKGMQAIDTQLTALQQWIEHELDDLLADGGSSLHLARMISQELPSDMTLMVGNSLSVRLVDWVSQARPDRLPSLLTQRGASGIDGLVATAMGAALHSHGGLSLLLGDLSLLHDLNSLALAKHQTKPLVIVVINDDGGGIFHGLPAREQKDIFKAFFQTPHGLQFADISAQFGLKYSAPESLAAFGDAYRQACAHPGVSLLEYKVVAEHTQQEWERLNAHFRGTAEPTRPA</sequence>
<dbReference type="HAMAP" id="MF_01659">
    <property type="entry name" value="MenD"/>
    <property type="match status" value="1"/>
</dbReference>
<dbReference type="GO" id="GO:0070204">
    <property type="term" value="F:2-succinyl-5-enolpyruvyl-6-hydroxy-3-cyclohexene-1-carboxylic-acid synthase activity"/>
    <property type="evidence" value="ECO:0007669"/>
    <property type="project" value="UniProtKB-UniRule"/>
</dbReference>
<keyword evidence="4 7" id="KW-0460">Magnesium</keyword>
<comment type="cofactor">
    <cofactor evidence="7">
        <name>thiamine diphosphate</name>
        <dbReference type="ChEBI" id="CHEBI:58937"/>
    </cofactor>
    <text evidence="7">Binds 1 thiamine pyrophosphate per subunit.</text>
</comment>
<comment type="pathway">
    <text evidence="7">Quinol/quinone metabolism; 1,4-dihydroxy-2-naphthoate biosynthesis; 1,4-dihydroxy-2-naphthoate from chorismate: step 2/7.</text>
</comment>
<comment type="pathway">
    <text evidence="7">Quinol/quinone metabolism; menaquinone biosynthesis.</text>
</comment>
<protein>
    <recommendedName>
        <fullName evidence="7">2-succinyl-5-enolpyruvyl-6-hydroxy-3-cyclohexene-1-carboxylate synthase</fullName>
        <shortName evidence="7">SEPHCHC synthase</shortName>
        <ecNumber evidence="7">2.2.1.9</ecNumber>
    </recommendedName>
    <alternativeName>
        <fullName evidence="7">Menaquinone biosynthesis protein MenD</fullName>
    </alternativeName>
</protein>
<evidence type="ECO:0000313" key="12">
    <source>
        <dbReference type="Proteomes" id="UP000223759"/>
    </source>
</evidence>
<keyword evidence="12" id="KW-1185">Reference proteome</keyword>
<keyword evidence="1 7" id="KW-0474">Menaquinone biosynthesis</keyword>
<dbReference type="Pfam" id="PF02775">
    <property type="entry name" value="TPP_enzyme_C"/>
    <property type="match status" value="1"/>
</dbReference>
<dbReference type="PIRSF" id="PIRSF004983">
    <property type="entry name" value="MenD"/>
    <property type="match status" value="1"/>
</dbReference>
<dbReference type="Gene3D" id="3.40.50.970">
    <property type="match status" value="2"/>
</dbReference>
<dbReference type="InterPro" id="IPR004433">
    <property type="entry name" value="MenaQ_synth_MenD"/>
</dbReference>
<dbReference type="PANTHER" id="PTHR42916">
    <property type="entry name" value="2-SUCCINYL-5-ENOLPYRUVYL-6-HYDROXY-3-CYCLOHEXENE-1-CARBOXYLATE SYNTHASE"/>
    <property type="match status" value="1"/>
</dbReference>
<evidence type="ECO:0000256" key="2">
    <source>
        <dbReference type="ARBA" id="ARBA00022679"/>
    </source>
</evidence>
<dbReference type="GO" id="GO:0000287">
    <property type="term" value="F:magnesium ion binding"/>
    <property type="evidence" value="ECO:0007669"/>
    <property type="project" value="UniProtKB-UniRule"/>
</dbReference>
<dbReference type="InterPro" id="IPR011766">
    <property type="entry name" value="TPP_enzyme_TPP-bd"/>
</dbReference>
<keyword evidence="2 7" id="KW-0808">Transferase</keyword>
<evidence type="ECO:0000313" key="11">
    <source>
        <dbReference type="EMBL" id="SIT70923.1"/>
    </source>
</evidence>
<feature type="domain" description="Thiamine pyrophosphate enzyme TPP-binding" evidence="8">
    <location>
        <begin position="394"/>
        <end position="533"/>
    </location>
</feature>
<dbReference type="RefSeq" id="WP_076755798.1">
    <property type="nucleotide sequence ID" value="NZ_CP023018.1"/>
</dbReference>
<dbReference type="GO" id="GO:0030976">
    <property type="term" value="F:thiamine pyrophosphate binding"/>
    <property type="evidence" value="ECO:0007669"/>
    <property type="project" value="UniProtKB-UniRule"/>
</dbReference>
<dbReference type="OrthoDB" id="9791859at2"/>
<comment type="cofactor">
    <cofactor evidence="7">
        <name>Mg(2+)</name>
        <dbReference type="ChEBI" id="CHEBI:18420"/>
    </cofactor>
    <cofactor evidence="7">
        <name>Mn(2+)</name>
        <dbReference type="ChEBI" id="CHEBI:29035"/>
    </cofactor>
</comment>
<evidence type="ECO:0000256" key="6">
    <source>
        <dbReference type="ARBA" id="ARBA00023211"/>
    </source>
</evidence>
<feature type="domain" description="Thiamine pyrophosphate enzyme N-terminal TPP-binding" evidence="9">
    <location>
        <begin position="15"/>
        <end position="129"/>
    </location>
</feature>
<evidence type="ECO:0000259" key="10">
    <source>
        <dbReference type="Pfam" id="PF16582"/>
    </source>
</evidence>
<name>A0A1R3W0R0_9GAMM</name>